<feature type="region of interest" description="Disordered" evidence="2">
    <location>
        <begin position="201"/>
        <end position="231"/>
    </location>
</feature>
<keyword evidence="3" id="KW-1133">Transmembrane helix</keyword>
<dbReference type="Proteomes" id="UP000637695">
    <property type="component" value="Unassembled WGS sequence"/>
</dbReference>
<name>A0A917KDQ1_9BACL</name>
<comment type="similarity">
    <text evidence="1">Belongs to the DedA family.</text>
</comment>
<evidence type="ECO:0000313" key="6">
    <source>
        <dbReference type="Proteomes" id="UP000637695"/>
    </source>
</evidence>
<feature type="transmembrane region" description="Helical" evidence="3">
    <location>
        <begin position="12"/>
        <end position="32"/>
    </location>
</feature>
<gene>
    <name evidence="5" type="ORF">GCM10010885_18390</name>
</gene>
<feature type="domain" description="VTT" evidence="4">
    <location>
        <begin position="30"/>
        <end position="158"/>
    </location>
</feature>
<dbReference type="PANTHER" id="PTHR42709">
    <property type="entry name" value="ALKALINE PHOSPHATASE LIKE PROTEIN"/>
    <property type="match status" value="1"/>
</dbReference>
<dbReference type="RefSeq" id="WP_188882603.1">
    <property type="nucleotide sequence ID" value="NZ_BMOY01000029.1"/>
</dbReference>
<feature type="transmembrane region" description="Helical" evidence="3">
    <location>
        <begin position="175"/>
        <end position="192"/>
    </location>
</feature>
<dbReference type="InterPro" id="IPR051311">
    <property type="entry name" value="DedA_domain"/>
</dbReference>
<evidence type="ECO:0000313" key="5">
    <source>
        <dbReference type="EMBL" id="GGJ09603.1"/>
    </source>
</evidence>
<dbReference type="EMBL" id="BMOY01000029">
    <property type="protein sequence ID" value="GGJ09603.1"/>
    <property type="molecule type" value="Genomic_DNA"/>
</dbReference>
<evidence type="ECO:0000256" key="2">
    <source>
        <dbReference type="SAM" id="MobiDB-lite"/>
    </source>
</evidence>
<organism evidence="5 6">
    <name type="scientific">Alicyclobacillus cellulosilyticus</name>
    <dbReference type="NCBI Taxonomy" id="1003997"/>
    <lineage>
        <taxon>Bacteria</taxon>
        <taxon>Bacillati</taxon>
        <taxon>Bacillota</taxon>
        <taxon>Bacilli</taxon>
        <taxon>Bacillales</taxon>
        <taxon>Alicyclobacillaceae</taxon>
        <taxon>Alicyclobacillus</taxon>
    </lineage>
</organism>
<dbReference type="AlphaFoldDB" id="A0A917KDQ1"/>
<protein>
    <submittedName>
        <fullName evidence="5">Alkaline phosphatase</fullName>
    </submittedName>
</protein>
<reference evidence="5" key="2">
    <citation type="submission" date="2020-09" db="EMBL/GenBank/DDBJ databases">
        <authorList>
            <person name="Sun Q."/>
            <person name="Ohkuma M."/>
        </authorList>
    </citation>
    <scope>NUCLEOTIDE SEQUENCE</scope>
    <source>
        <strain evidence="5">JCM 18487</strain>
    </source>
</reference>
<reference evidence="5" key="1">
    <citation type="journal article" date="2014" name="Int. J. Syst. Evol. Microbiol.">
        <title>Complete genome sequence of Corynebacterium casei LMG S-19264T (=DSM 44701T), isolated from a smear-ripened cheese.</title>
        <authorList>
            <consortium name="US DOE Joint Genome Institute (JGI-PGF)"/>
            <person name="Walter F."/>
            <person name="Albersmeier A."/>
            <person name="Kalinowski J."/>
            <person name="Ruckert C."/>
        </authorList>
    </citation>
    <scope>NUCLEOTIDE SEQUENCE</scope>
    <source>
        <strain evidence="5">JCM 18487</strain>
    </source>
</reference>
<keyword evidence="3" id="KW-0472">Membrane</keyword>
<dbReference type="InterPro" id="IPR032816">
    <property type="entry name" value="VTT_dom"/>
</dbReference>
<accession>A0A917KDQ1</accession>
<evidence type="ECO:0000256" key="3">
    <source>
        <dbReference type="SAM" id="Phobius"/>
    </source>
</evidence>
<evidence type="ECO:0000259" key="4">
    <source>
        <dbReference type="Pfam" id="PF09335"/>
    </source>
</evidence>
<sequence length="231" mass="26274">MHSYIAHILQTYGYFGLFVALALEYVFVPVPGETTLTTIGILYQSKAYHLNLTLLILSTTLGAYLGSTLAYTIGRMLGRPFLERYGRYVGLTPARIDRAEHLFRRYTIPTLVVSRYIAGVRILVPYVAGINRVRLAVYLPVMLIANGLWTTTFILAGRVIERAWHHFIHHWRHDLIPAILITAAFVIAYLYFHRWLKRKTEGEPAAAEKDPTERVPPAHEEEAPAAKDQQS</sequence>
<proteinExistence type="inferred from homology"/>
<evidence type="ECO:0000256" key="1">
    <source>
        <dbReference type="ARBA" id="ARBA00010792"/>
    </source>
</evidence>
<feature type="transmembrane region" description="Helical" evidence="3">
    <location>
        <begin position="52"/>
        <end position="74"/>
    </location>
</feature>
<keyword evidence="3" id="KW-0812">Transmembrane</keyword>
<dbReference type="PANTHER" id="PTHR42709:SF9">
    <property type="entry name" value="ALKALINE PHOSPHATASE LIKE PROTEIN"/>
    <property type="match status" value="1"/>
</dbReference>
<keyword evidence="6" id="KW-1185">Reference proteome</keyword>
<comment type="caution">
    <text evidence="5">The sequence shown here is derived from an EMBL/GenBank/DDBJ whole genome shotgun (WGS) entry which is preliminary data.</text>
</comment>
<feature type="transmembrane region" description="Helical" evidence="3">
    <location>
        <begin position="135"/>
        <end position="155"/>
    </location>
</feature>
<dbReference type="GO" id="GO:0005886">
    <property type="term" value="C:plasma membrane"/>
    <property type="evidence" value="ECO:0007669"/>
    <property type="project" value="TreeGrafter"/>
</dbReference>
<dbReference type="Pfam" id="PF09335">
    <property type="entry name" value="VTT_dom"/>
    <property type="match status" value="1"/>
</dbReference>